<accession>A0ABP8MRA2</accession>
<organism evidence="1 2">
    <name type="scientific">Rurimicrobium arvi</name>
    <dbReference type="NCBI Taxonomy" id="2049916"/>
    <lineage>
        <taxon>Bacteria</taxon>
        <taxon>Pseudomonadati</taxon>
        <taxon>Bacteroidota</taxon>
        <taxon>Chitinophagia</taxon>
        <taxon>Chitinophagales</taxon>
        <taxon>Chitinophagaceae</taxon>
        <taxon>Rurimicrobium</taxon>
    </lineage>
</organism>
<name>A0ABP8MRA2_9BACT</name>
<keyword evidence="2" id="KW-1185">Reference proteome</keyword>
<dbReference type="Gene3D" id="3.30.530.20">
    <property type="match status" value="1"/>
</dbReference>
<dbReference type="Pfam" id="PF10604">
    <property type="entry name" value="Polyketide_cyc2"/>
    <property type="match status" value="1"/>
</dbReference>
<dbReference type="RefSeq" id="WP_344824542.1">
    <property type="nucleotide sequence ID" value="NZ_BAABEZ010000022.1"/>
</dbReference>
<protein>
    <submittedName>
        <fullName evidence="1">SRPBCC family protein</fullName>
    </submittedName>
</protein>
<dbReference type="EMBL" id="BAABEZ010000022">
    <property type="protein sequence ID" value="GAA4453546.1"/>
    <property type="molecule type" value="Genomic_DNA"/>
</dbReference>
<dbReference type="Proteomes" id="UP001501410">
    <property type="component" value="Unassembled WGS sequence"/>
</dbReference>
<dbReference type="InterPro" id="IPR019587">
    <property type="entry name" value="Polyketide_cyclase/dehydratase"/>
</dbReference>
<dbReference type="InterPro" id="IPR023393">
    <property type="entry name" value="START-like_dom_sf"/>
</dbReference>
<evidence type="ECO:0000313" key="2">
    <source>
        <dbReference type="Proteomes" id="UP001501410"/>
    </source>
</evidence>
<gene>
    <name evidence="1" type="ORF">GCM10023092_14060</name>
</gene>
<evidence type="ECO:0000313" key="1">
    <source>
        <dbReference type="EMBL" id="GAA4453546.1"/>
    </source>
</evidence>
<proteinExistence type="predicted"/>
<reference evidence="2" key="1">
    <citation type="journal article" date="2019" name="Int. J. Syst. Evol. Microbiol.">
        <title>The Global Catalogue of Microorganisms (GCM) 10K type strain sequencing project: providing services to taxonomists for standard genome sequencing and annotation.</title>
        <authorList>
            <consortium name="The Broad Institute Genomics Platform"/>
            <consortium name="The Broad Institute Genome Sequencing Center for Infectious Disease"/>
            <person name="Wu L."/>
            <person name="Ma J."/>
        </authorList>
    </citation>
    <scope>NUCLEOTIDE SEQUENCE [LARGE SCALE GENOMIC DNA]</scope>
    <source>
        <strain evidence="2">JCM 31921</strain>
    </source>
</reference>
<dbReference type="SUPFAM" id="SSF55961">
    <property type="entry name" value="Bet v1-like"/>
    <property type="match status" value="1"/>
</dbReference>
<comment type="caution">
    <text evidence="1">The sequence shown here is derived from an EMBL/GenBank/DDBJ whole genome shotgun (WGS) entry which is preliminary data.</text>
</comment>
<dbReference type="InterPro" id="IPR011256">
    <property type="entry name" value="Reg_factor_effector_dom_sf"/>
</dbReference>
<dbReference type="SUPFAM" id="SSF55136">
    <property type="entry name" value="Probable bacterial effector-binding domain"/>
    <property type="match status" value="1"/>
</dbReference>
<dbReference type="Gene3D" id="3.20.80.10">
    <property type="entry name" value="Regulatory factor, effector binding domain"/>
    <property type="match status" value="1"/>
</dbReference>
<dbReference type="CDD" id="cd07818">
    <property type="entry name" value="SRPBCC_1"/>
    <property type="match status" value="1"/>
</dbReference>
<sequence length="333" mass="37557">MKRFFKILGIIIGLLILVFFILAFTQPKVAHIVRTRTWKASQPVVFDQVVRFKNWPHWSPWVEIEPGVKLTYEGVDGQPGSSYTWVGDETGSGKMTNIAVTIEKMKYELEFIKPWHGRSSGSISVEAQQTGEVKVTWEMEMIATFPFNALNFMFDHSVGKDLERGLELLEAYTVAHPQIEMTESNIVERSFPATNYATIRKSVSFAEMKDFSESVFRKIREAAPERIVGPPATFYYRWEDSAQKYEIGPAYALSGSGPLPDKDITVMPVPTSTVISLLYKGGYANLGSAHRILQDYAGKRGMNIVNVLEEYISGPADDPDSTKWATNVIFFVK</sequence>